<comment type="caution">
    <text evidence="1">The sequence shown here is derived from an EMBL/GenBank/DDBJ whole genome shotgun (WGS) entry which is preliminary data.</text>
</comment>
<organism evidence="1 2">
    <name type="scientific">Litchfieldia luteola</name>
    <dbReference type="NCBI Taxonomy" id="682179"/>
    <lineage>
        <taxon>Bacteria</taxon>
        <taxon>Bacillati</taxon>
        <taxon>Bacillota</taxon>
        <taxon>Bacilli</taxon>
        <taxon>Bacillales</taxon>
        <taxon>Bacillaceae</taxon>
        <taxon>Litchfieldia</taxon>
    </lineage>
</organism>
<accession>A0ABR9QKV8</accession>
<name>A0ABR9QKV8_9BACI</name>
<evidence type="ECO:0000313" key="1">
    <source>
        <dbReference type="EMBL" id="MBE4909142.1"/>
    </source>
</evidence>
<protein>
    <submittedName>
        <fullName evidence="1">Uncharacterized protein</fullName>
    </submittedName>
</protein>
<keyword evidence="2" id="KW-1185">Reference proteome</keyword>
<sequence length="72" mass="8153">MTEQKVIELGISEVIAIADDGGNIMPVTEWMKAQSQVLTEATYLMEVLNMGRKFEKNLINLLYFFGIGSFYT</sequence>
<evidence type="ECO:0000313" key="2">
    <source>
        <dbReference type="Proteomes" id="UP001516662"/>
    </source>
</evidence>
<dbReference type="RefSeq" id="WP_193537484.1">
    <property type="nucleotide sequence ID" value="NZ_JADCLJ010000021.1"/>
</dbReference>
<reference evidence="1 2" key="1">
    <citation type="submission" date="2020-10" db="EMBL/GenBank/DDBJ databases">
        <title>Bacillus sp. HD4P25, an endophyte from a halophyte.</title>
        <authorList>
            <person name="Sun J.-Q."/>
        </authorList>
    </citation>
    <scope>NUCLEOTIDE SEQUENCE [LARGE SCALE GENOMIC DNA]</scope>
    <source>
        <strain evidence="1 2">YIM 93174</strain>
    </source>
</reference>
<dbReference type="Proteomes" id="UP001516662">
    <property type="component" value="Unassembled WGS sequence"/>
</dbReference>
<dbReference type="EMBL" id="JADCLJ010000021">
    <property type="protein sequence ID" value="MBE4909142.1"/>
    <property type="molecule type" value="Genomic_DNA"/>
</dbReference>
<gene>
    <name evidence="1" type="ORF">IMZ08_13825</name>
</gene>
<proteinExistence type="predicted"/>